<protein>
    <submittedName>
        <fullName evidence="2">Uncharacterized protein</fullName>
    </submittedName>
</protein>
<reference evidence="2" key="1">
    <citation type="submission" date="2018-05" db="EMBL/GenBank/DDBJ databases">
        <authorList>
            <person name="Lanie J.A."/>
            <person name="Ng W.-L."/>
            <person name="Kazmierczak K.M."/>
            <person name="Andrzejewski T.M."/>
            <person name="Davidsen T.M."/>
            <person name="Wayne K.J."/>
            <person name="Tettelin H."/>
            <person name="Glass J.I."/>
            <person name="Rusch D."/>
            <person name="Podicherti R."/>
            <person name="Tsui H.-C.T."/>
            <person name="Winkler M.E."/>
        </authorList>
    </citation>
    <scope>NUCLEOTIDE SEQUENCE</scope>
</reference>
<sequence>MIHNLTCALLFLSLFLQTVELRSQGENTYASRDAFYDSLEARARSLSKRLAEISGTDPIPFERPAPTILSTIKPTSPNQTQSTFDALPGPKLEQEKQKPVASGLDDNMLYRADGTPVVVLKEQPSGSPGSSKEVIPSKSFENERGKYFVQPYVGLALTGSEVSYSKMPRVGSSTIADVETAVGTTVGLAYGRRWRNLDGELHFSYSHLGYESIITSEPVVYGPVDTDGSLEVFQIGARIGYGLPFGESGWLRAAGGFGYAKRKDY</sequence>
<name>A0A382Y8Q5_9ZZZZ</name>
<feature type="non-terminal residue" evidence="2">
    <location>
        <position position="265"/>
    </location>
</feature>
<dbReference type="AlphaFoldDB" id="A0A382Y8Q5"/>
<dbReference type="EMBL" id="UINC01173741">
    <property type="protein sequence ID" value="SVD79500.1"/>
    <property type="molecule type" value="Genomic_DNA"/>
</dbReference>
<gene>
    <name evidence="2" type="ORF">METZ01_LOCUS432354</name>
</gene>
<proteinExistence type="predicted"/>
<evidence type="ECO:0000313" key="2">
    <source>
        <dbReference type="EMBL" id="SVD79500.1"/>
    </source>
</evidence>
<organism evidence="2">
    <name type="scientific">marine metagenome</name>
    <dbReference type="NCBI Taxonomy" id="408172"/>
    <lineage>
        <taxon>unclassified sequences</taxon>
        <taxon>metagenomes</taxon>
        <taxon>ecological metagenomes</taxon>
    </lineage>
</organism>
<evidence type="ECO:0000256" key="1">
    <source>
        <dbReference type="SAM" id="MobiDB-lite"/>
    </source>
</evidence>
<feature type="compositionally biased region" description="Polar residues" evidence="1">
    <location>
        <begin position="68"/>
        <end position="84"/>
    </location>
</feature>
<accession>A0A382Y8Q5</accession>
<feature type="region of interest" description="Disordered" evidence="1">
    <location>
        <begin position="62"/>
        <end position="106"/>
    </location>
</feature>